<evidence type="ECO:0000256" key="4">
    <source>
        <dbReference type="ARBA" id="ARBA00006605"/>
    </source>
</evidence>
<dbReference type="Pfam" id="PF14720">
    <property type="entry name" value="NiFe_hyd_SSU_C"/>
    <property type="match status" value="1"/>
</dbReference>
<dbReference type="PROSITE" id="PS51318">
    <property type="entry name" value="TAT"/>
    <property type="match status" value="1"/>
</dbReference>
<feature type="domain" description="Cytochrome-c3 hydrogenase C-terminal" evidence="16">
    <location>
        <begin position="250"/>
        <end position="332"/>
    </location>
</feature>
<dbReference type="GO" id="GO:0008901">
    <property type="term" value="F:ferredoxin hydrogenase activity"/>
    <property type="evidence" value="ECO:0007669"/>
    <property type="project" value="InterPro"/>
</dbReference>
<comment type="cofactor">
    <cofactor evidence="2">
        <name>[4Fe-4S] cluster</name>
        <dbReference type="ChEBI" id="CHEBI:49883"/>
    </cofactor>
</comment>
<dbReference type="SUPFAM" id="SSF56770">
    <property type="entry name" value="HydA/Nqo6-like"/>
    <property type="match status" value="1"/>
</dbReference>
<feature type="binding site" evidence="14">
    <location>
        <position position="184"/>
    </location>
    <ligand>
        <name>[4Fe-4S] cluster</name>
        <dbReference type="ChEBI" id="CHEBI:49883"/>
        <label>1</label>
    </ligand>
</feature>
<evidence type="ECO:0000256" key="2">
    <source>
        <dbReference type="ARBA" id="ARBA00001966"/>
    </source>
</evidence>
<evidence type="ECO:0000313" key="18">
    <source>
        <dbReference type="Proteomes" id="UP000221222"/>
    </source>
</evidence>
<dbReference type="PANTHER" id="PTHR30013">
    <property type="entry name" value="NIFE / NIFESE HYDROGENASE SMALL SUBUNIT FAMILY MEMBER"/>
    <property type="match status" value="1"/>
</dbReference>
<dbReference type="InterPro" id="IPR027394">
    <property type="entry name" value="Cytochrome-c3_hydrogenase_C"/>
</dbReference>
<keyword evidence="8 14" id="KW-0479">Metal-binding</keyword>
<dbReference type="GO" id="GO:0046872">
    <property type="term" value="F:metal ion binding"/>
    <property type="evidence" value="ECO:0007669"/>
    <property type="project" value="UniProtKB-KW"/>
</dbReference>
<feature type="binding site" evidence="14">
    <location>
        <position position="255"/>
    </location>
    <ligand>
        <name>[4Fe-4S] cluster</name>
        <dbReference type="ChEBI" id="CHEBI:49883"/>
        <label>2</label>
    </ligand>
</feature>
<evidence type="ECO:0000256" key="5">
    <source>
        <dbReference type="ARBA" id="ARBA00011771"/>
    </source>
</evidence>
<dbReference type="GO" id="GO:0009375">
    <property type="term" value="C:ferredoxin hydrogenase complex"/>
    <property type="evidence" value="ECO:0007669"/>
    <property type="project" value="InterPro"/>
</dbReference>
<organism evidence="17 18">
    <name type="scientific">Malaciobacter molluscorum LMG 25693</name>
    <dbReference type="NCBI Taxonomy" id="870501"/>
    <lineage>
        <taxon>Bacteria</taxon>
        <taxon>Pseudomonadati</taxon>
        <taxon>Campylobacterota</taxon>
        <taxon>Epsilonproteobacteria</taxon>
        <taxon>Campylobacterales</taxon>
        <taxon>Arcobacteraceae</taxon>
        <taxon>Malaciobacter</taxon>
    </lineage>
</organism>
<evidence type="ECO:0000259" key="15">
    <source>
        <dbReference type="Pfam" id="PF01058"/>
    </source>
</evidence>
<dbReference type="Gene3D" id="3.40.50.700">
    <property type="entry name" value="NADH:ubiquinone oxidoreductase-like, 20kDa subunit"/>
    <property type="match status" value="1"/>
</dbReference>
<evidence type="ECO:0000256" key="8">
    <source>
        <dbReference type="ARBA" id="ARBA00022723"/>
    </source>
</evidence>
<name>A0A2G1DLR8_9BACT</name>
<dbReference type="InterPro" id="IPR037024">
    <property type="entry name" value="NiFe_Hase_small_N_sf"/>
</dbReference>
<dbReference type="PIRSF" id="PIRSF000310">
    <property type="entry name" value="NiFe_hyd_ssu"/>
    <property type="match status" value="1"/>
</dbReference>
<accession>A0A2G1DLR8</accession>
<dbReference type="GO" id="GO:0016020">
    <property type="term" value="C:membrane"/>
    <property type="evidence" value="ECO:0007669"/>
    <property type="project" value="TreeGrafter"/>
</dbReference>
<dbReference type="InterPro" id="IPR001821">
    <property type="entry name" value="NiFe_hydrogenase_ssu"/>
</dbReference>
<evidence type="ECO:0000256" key="3">
    <source>
        <dbReference type="ARBA" id="ARBA00004196"/>
    </source>
</evidence>
<dbReference type="InterPro" id="IPR037148">
    <property type="entry name" value="NiFe-Hase_small_C_sf"/>
</dbReference>
<evidence type="ECO:0000256" key="7">
    <source>
        <dbReference type="ARBA" id="ARBA00022505"/>
    </source>
</evidence>
<dbReference type="InterPro" id="IPR006311">
    <property type="entry name" value="TAT_signal"/>
</dbReference>
<feature type="binding site" evidence="14">
    <location>
        <position position="283"/>
    </location>
    <ligand>
        <name>[4Fe-4S] cluster</name>
        <dbReference type="ChEBI" id="CHEBI:49883"/>
        <label>2</label>
    </ligand>
</feature>
<dbReference type="Gene3D" id="4.10.480.10">
    <property type="entry name" value="Cytochrome-c3 hydrogenase, C-terminal domain"/>
    <property type="match status" value="1"/>
</dbReference>
<evidence type="ECO:0000256" key="9">
    <source>
        <dbReference type="ARBA" id="ARBA00022729"/>
    </source>
</evidence>
<dbReference type="Pfam" id="PF01058">
    <property type="entry name" value="Oxidored_q6"/>
    <property type="match status" value="1"/>
</dbReference>
<protein>
    <submittedName>
        <fullName evidence="17">Ni/Fe hydrogenase</fullName>
    </submittedName>
</protein>
<feature type="domain" description="NADH:ubiquinone oxidoreductase-like 20kDa subunit" evidence="15">
    <location>
        <begin position="84"/>
        <end position="230"/>
    </location>
</feature>
<feature type="binding site" evidence="14">
    <location>
        <position position="87"/>
    </location>
    <ligand>
        <name>[4Fe-4S] cluster</name>
        <dbReference type="ChEBI" id="CHEBI:49883"/>
        <label>1</label>
    </ligand>
</feature>
<keyword evidence="13 14" id="KW-0003">3Fe-4S</keyword>
<keyword evidence="12 14" id="KW-0411">Iron-sulfur</keyword>
<gene>
    <name evidence="17" type="ORF">CPU12_00525</name>
</gene>
<keyword evidence="18" id="KW-1185">Reference proteome</keyword>
<keyword evidence="11 14" id="KW-0408">Iron</keyword>
<dbReference type="InterPro" id="IPR006137">
    <property type="entry name" value="NADH_UbQ_OxRdtase-like_20kDa"/>
</dbReference>
<feature type="binding site" evidence="14">
    <location>
        <position position="298"/>
    </location>
    <ligand>
        <name>[3Fe-4S] cluster</name>
        <dbReference type="ChEBI" id="CHEBI:21137"/>
    </ligand>
</feature>
<evidence type="ECO:0000256" key="1">
    <source>
        <dbReference type="ARBA" id="ARBA00001927"/>
    </source>
</evidence>
<dbReference type="GO" id="GO:0044569">
    <property type="term" value="C:[Ni-Fe] hydrogenase complex"/>
    <property type="evidence" value="ECO:0007669"/>
    <property type="project" value="TreeGrafter"/>
</dbReference>
<comment type="similarity">
    <text evidence="4">Belongs to the [NiFe]/[NiFeSe] hydrogenase small subunit family.</text>
</comment>
<dbReference type="GO" id="GO:0051539">
    <property type="term" value="F:4 iron, 4 sulfur cluster binding"/>
    <property type="evidence" value="ECO:0007669"/>
    <property type="project" value="UniProtKB-KW"/>
</dbReference>
<evidence type="ECO:0000256" key="14">
    <source>
        <dbReference type="PIRSR" id="PIRSR000310-1"/>
    </source>
</evidence>
<feature type="binding site" evidence="14">
    <location>
        <position position="320"/>
    </location>
    <ligand>
        <name>[3Fe-4S] cluster</name>
        <dbReference type="ChEBI" id="CHEBI:21137"/>
    </ligand>
</feature>
<comment type="subcellular location">
    <subcellularLocation>
        <location evidence="3">Cell envelope</location>
    </subcellularLocation>
</comment>
<feature type="binding site" evidence="14">
    <location>
        <position position="258"/>
    </location>
    <ligand>
        <name>[4Fe-4S] cluster</name>
        <dbReference type="ChEBI" id="CHEBI:49883"/>
        <label>2</label>
    </ligand>
</feature>
<reference evidence="17 18" key="1">
    <citation type="submission" date="2017-09" db="EMBL/GenBank/DDBJ databases">
        <title>Arcobacter canalis sp. nov., a new species isolated from a water canal contaminated with urban sewage.</title>
        <authorList>
            <person name="Perez-Cataluna A."/>
            <person name="Salas-Masso N."/>
            <person name="Figueras M.J."/>
        </authorList>
    </citation>
    <scope>NUCLEOTIDE SEQUENCE [LARGE SCALE GENOMIC DNA]</scope>
    <source>
        <strain evidence="17 18">F98-3</strain>
    </source>
</reference>
<keyword evidence="6 14" id="KW-0004">4Fe-4S</keyword>
<keyword evidence="9" id="KW-0732">Signal</keyword>
<comment type="cofactor">
    <cofactor evidence="1">
        <name>[3Fe-4S] cluster</name>
        <dbReference type="ChEBI" id="CHEBI:21137"/>
    </cofactor>
</comment>
<evidence type="ECO:0000256" key="11">
    <source>
        <dbReference type="ARBA" id="ARBA00023004"/>
    </source>
</evidence>
<evidence type="ECO:0000256" key="12">
    <source>
        <dbReference type="ARBA" id="ARBA00023014"/>
    </source>
</evidence>
<dbReference type="InterPro" id="IPR019546">
    <property type="entry name" value="TAT_signal_bac_arc"/>
</dbReference>
<dbReference type="NCBIfam" id="TIGR00391">
    <property type="entry name" value="hydA"/>
    <property type="match status" value="1"/>
</dbReference>
<evidence type="ECO:0000256" key="6">
    <source>
        <dbReference type="ARBA" id="ARBA00022485"/>
    </source>
</evidence>
<feature type="binding site" evidence="14">
    <location>
        <position position="84"/>
    </location>
    <ligand>
        <name>[4Fe-4S] cluster</name>
        <dbReference type="ChEBI" id="CHEBI:49883"/>
        <label>1</label>
    </ligand>
</feature>
<dbReference type="GO" id="GO:0030313">
    <property type="term" value="C:cell envelope"/>
    <property type="evidence" value="ECO:0007669"/>
    <property type="project" value="UniProtKB-SubCell"/>
</dbReference>
<feature type="binding site" evidence="14">
    <location>
        <position position="317"/>
    </location>
    <ligand>
        <name>[3Fe-4S] cluster</name>
        <dbReference type="ChEBI" id="CHEBI:21137"/>
    </ligand>
</feature>
<dbReference type="AlphaFoldDB" id="A0A2G1DLR8"/>
<dbReference type="GO" id="GO:0051538">
    <property type="term" value="F:3 iron, 4 sulfur cluster binding"/>
    <property type="evidence" value="ECO:0007669"/>
    <property type="project" value="UniProtKB-KW"/>
</dbReference>
<dbReference type="GO" id="GO:0009061">
    <property type="term" value="P:anaerobic respiration"/>
    <property type="evidence" value="ECO:0007669"/>
    <property type="project" value="TreeGrafter"/>
</dbReference>
<proteinExistence type="inferred from homology"/>
<dbReference type="Pfam" id="PF10518">
    <property type="entry name" value="TAT_signal"/>
    <property type="match status" value="1"/>
</dbReference>
<evidence type="ECO:0000259" key="16">
    <source>
        <dbReference type="Pfam" id="PF14720"/>
    </source>
</evidence>
<dbReference type="PRINTS" id="PR00614">
    <property type="entry name" value="NIHGNASESMLL"/>
</dbReference>
<feature type="binding site" evidence="14">
    <location>
        <position position="217"/>
    </location>
    <ligand>
        <name>[4Fe-4S] cluster</name>
        <dbReference type="ChEBI" id="CHEBI:49883"/>
        <label>1</label>
    </ligand>
</feature>
<evidence type="ECO:0000256" key="10">
    <source>
        <dbReference type="ARBA" id="ARBA00023002"/>
    </source>
</evidence>
<comment type="subunit">
    <text evidence="5">Heterodimer of a large and a small subunit.</text>
</comment>
<dbReference type="PANTHER" id="PTHR30013:SF7">
    <property type="entry name" value="HYDROGENASE-2 SMALL CHAIN"/>
    <property type="match status" value="1"/>
</dbReference>
<evidence type="ECO:0000256" key="13">
    <source>
        <dbReference type="ARBA" id="ARBA00023291"/>
    </source>
</evidence>
<feature type="binding site" evidence="14">
    <location>
        <position position="289"/>
    </location>
    <ligand>
        <name>[4Fe-4S] cluster</name>
        <dbReference type="ChEBI" id="CHEBI:49883"/>
        <label>2</label>
    </ligand>
</feature>
<keyword evidence="7" id="KW-0500">Molybdenum</keyword>
<dbReference type="EMBL" id="NXFY01000001">
    <property type="protein sequence ID" value="PHO19296.1"/>
    <property type="molecule type" value="Genomic_DNA"/>
</dbReference>
<sequence length="387" mass="41962">MLKTDLFNKLSKRLSSLEKLPKLDDKKTIPSILEEKGFSRRDFMKWAGAMTAMLALPANFTPLVAKAAELSDRLPIVWLHMAECTGCSESLLRTDAPTIDSLIFDHISLEYHETLMAAAGWQAEHNLEHAIEKYKGKYILMVEGGIPSGENSFYLTIGGHGKTGEENAKEASKHAAAIFAIGTCSAFGGVQAAIPNPTGAVALSKITNKTVINVPGCPPSEKNIVGTLLHYLLYGALPSLDAYNRPKWAYGLRIHDLCERRGHFDAGEFVEEFGDEGAKQGYCLYKVGCKGPYTFNNCGKNRFNSHTSWPIQAGHGCIGCSEPDFWDTMGPFEEPVADRLYNTVFGGLGADATADKVGIGLLTLTGVGIAAHAAISKFKNPKDGDEE</sequence>
<comment type="caution">
    <text evidence="17">The sequence shown here is derived from an EMBL/GenBank/DDBJ whole genome shotgun (WGS) entry which is preliminary data.</text>
</comment>
<dbReference type="NCBIfam" id="TIGR01409">
    <property type="entry name" value="TAT_signal_seq"/>
    <property type="match status" value="1"/>
</dbReference>
<keyword evidence="10" id="KW-0560">Oxidoreductase</keyword>
<dbReference type="Proteomes" id="UP000221222">
    <property type="component" value="Unassembled WGS sequence"/>
</dbReference>
<evidence type="ECO:0000313" key="17">
    <source>
        <dbReference type="EMBL" id="PHO19296.1"/>
    </source>
</evidence>
<dbReference type="GO" id="GO:0009055">
    <property type="term" value="F:electron transfer activity"/>
    <property type="evidence" value="ECO:0007669"/>
    <property type="project" value="TreeGrafter"/>
</dbReference>